<evidence type="ECO:0000256" key="12">
    <source>
        <dbReference type="RuleBase" id="RU003784"/>
    </source>
</evidence>
<feature type="site" description="Interaction with substrate tRNA" evidence="10">
    <location>
        <position position="115"/>
    </location>
</feature>
<keyword evidence="7 10" id="KW-0067">ATP-binding</keyword>
<evidence type="ECO:0000256" key="2">
    <source>
        <dbReference type="ARBA" id="ARBA00003213"/>
    </source>
</evidence>
<dbReference type="STRING" id="1235990.BMSBPS_0749"/>
<organism evidence="14 15">
    <name type="scientific">Candidatus Pantoea carbekii</name>
    <dbReference type="NCBI Taxonomy" id="1235990"/>
    <lineage>
        <taxon>Bacteria</taxon>
        <taxon>Pseudomonadati</taxon>
        <taxon>Pseudomonadota</taxon>
        <taxon>Gammaproteobacteria</taxon>
        <taxon>Enterobacterales</taxon>
        <taxon>Erwiniaceae</taxon>
        <taxon>Pantoea</taxon>
    </lineage>
</organism>
<dbReference type="PANTHER" id="PTHR11088">
    <property type="entry name" value="TRNA DIMETHYLALLYLTRANSFERASE"/>
    <property type="match status" value="1"/>
</dbReference>
<reference evidence="14 15" key="1">
    <citation type="submission" date="2012-10" db="EMBL/GenBank/DDBJ databases">
        <title>Genome sequence of the symbiont of the pentatomidae stink bug Halyomorpha halys.</title>
        <authorList>
            <person name="Kobayashi H."/>
            <person name="Fujii-Muramatsu R."/>
            <person name="Takeishi K."/>
            <person name="Noda H."/>
        </authorList>
    </citation>
    <scope>NUCLEOTIDE SEQUENCE [LARGE SCALE GENOMIC DNA]</scope>
</reference>
<dbReference type="EC" id="2.5.1.75" evidence="10"/>
<accession>U3U7A4</accession>
<evidence type="ECO:0000256" key="8">
    <source>
        <dbReference type="ARBA" id="ARBA00022842"/>
    </source>
</evidence>
<dbReference type="HAMAP" id="MF_00185">
    <property type="entry name" value="IPP_trans"/>
    <property type="match status" value="1"/>
</dbReference>
<dbReference type="GO" id="GO:0006400">
    <property type="term" value="P:tRNA modification"/>
    <property type="evidence" value="ECO:0007669"/>
    <property type="project" value="TreeGrafter"/>
</dbReference>
<proteinExistence type="inferred from homology"/>
<keyword evidence="15" id="KW-1185">Reference proteome</keyword>
<comment type="subunit">
    <text evidence="10">Monomer.</text>
</comment>
<dbReference type="Gene3D" id="3.40.50.300">
    <property type="entry name" value="P-loop containing nucleotide triphosphate hydrolases"/>
    <property type="match status" value="1"/>
</dbReference>
<feature type="binding site" evidence="10">
    <location>
        <begin position="2"/>
        <end position="9"/>
    </location>
    <ligand>
        <name>ATP</name>
        <dbReference type="ChEBI" id="CHEBI:30616"/>
    </ligand>
</feature>
<comment type="similarity">
    <text evidence="3 10 13">Belongs to the IPP transferase family.</text>
</comment>
<dbReference type="KEGG" id="hhs:HHS_02770"/>
<dbReference type="eggNOG" id="COG0324">
    <property type="taxonomic scope" value="Bacteria"/>
</dbReference>
<dbReference type="PANTHER" id="PTHR11088:SF60">
    <property type="entry name" value="TRNA DIMETHYLALLYLTRANSFERASE"/>
    <property type="match status" value="1"/>
</dbReference>
<evidence type="ECO:0000313" key="14">
    <source>
        <dbReference type="EMBL" id="BAO00247.1"/>
    </source>
</evidence>
<evidence type="ECO:0000256" key="5">
    <source>
        <dbReference type="ARBA" id="ARBA00022694"/>
    </source>
</evidence>
<evidence type="ECO:0000256" key="6">
    <source>
        <dbReference type="ARBA" id="ARBA00022741"/>
    </source>
</evidence>
<dbReference type="InterPro" id="IPR039657">
    <property type="entry name" value="Dimethylallyltransferase"/>
</dbReference>
<sequence length="301" mass="34722">MGPTASGKTSLAISLHQKLPIEIINVDSALIYRDMNIGTSKPSLQTLKLVPHHLLDIRDPAEIYSAAEFRRDALAIMENIIQKGKIPLLVGGTMFYFKVLLEGLSPLPAANYQIRQKIEGIAAKKTWSYLYHELCNIDPLTANRLHPNDTQRISRALEIFFVSGKTLTELKKNNIKKIPYKIYQFAITPENRKILHQRIALRYHQMLASNFEEEVYSLFKRGDLHINMPSIRCVGYRQMWSYLSGEINHDEMTYRGIYATQQLAKRQMTWLRNWPNLNWLSSENIHLACDAVLRVLNEKNA</sequence>
<dbReference type="Pfam" id="PF01715">
    <property type="entry name" value="IPPT"/>
    <property type="match status" value="1"/>
</dbReference>
<dbReference type="InterPro" id="IPR027417">
    <property type="entry name" value="P-loop_NTPase"/>
</dbReference>
<evidence type="ECO:0000256" key="9">
    <source>
        <dbReference type="ARBA" id="ARBA00049563"/>
    </source>
</evidence>
<feature type="binding site" evidence="10">
    <location>
        <begin position="4"/>
        <end position="9"/>
    </location>
    <ligand>
        <name>substrate</name>
    </ligand>
</feature>
<protein>
    <recommendedName>
        <fullName evidence="10">tRNA dimethylallyltransferase</fullName>
        <ecNumber evidence="10">2.5.1.75</ecNumber>
    </recommendedName>
    <alternativeName>
        <fullName evidence="10">Dimethylallyl diphosphate:tRNA dimethylallyltransferase</fullName>
        <shortName evidence="10">DMAPP:tRNA dimethylallyltransferase</shortName>
        <shortName evidence="10">DMATase</shortName>
    </alternativeName>
    <alternativeName>
        <fullName evidence="10">Isopentenyl-diphosphate:tRNA isopentenyltransferase</fullName>
        <shortName evidence="10">IPP transferase</shortName>
        <shortName evidence="10">IPPT</shortName>
        <shortName evidence="10">IPTase</shortName>
    </alternativeName>
</protein>
<comment type="function">
    <text evidence="2 10 12">Catalyzes the transfer of a dimethylallyl group onto the adenine at position 37 in tRNAs that read codons beginning with uridine, leading to the formation of N6-(dimethylallyl)adenosine (i(6)A).</text>
</comment>
<dbReference type="SUPFAM" id="SSF52540">
    <property type="entry name" value="P-loop containing nucleoside triphosphate hydrolases"/>
    <property type="match status" value="1"/>
</dbReference>
<feature type="region of interest" description="Interaction with substrate tRNA" evidence="10">
    <location>
        <begin position="27"/>
        <end position="30"/>
    </location>
</feature>
<gene>
    <name evidence="10 14" type="primary">miaA</name>
    <name evidence="14" type="ORF">HHS_02770</name>
</gene>
<dbReference type="GO" id="GO:0052381">
    <property type="term" value="F:tRNA dimethylallyltransferase activity"/>
    <property type="evidence" value="ECO:0007669"/>
    <property type="project" value="UniProtKB-UniRule"/>
</dbReference>
<dbReference type="EMBL" id="AP012554">
    <property type="protein sequence ID" value="BAO00247.1"/>
    <property type="molecule type" value="Genomic_DNA"/>
</dbReference>
<evidence type="ECO:0000256" key="1">
    <source>
        <dbReference type="ARBA" id="ARBA00001946"/>
    </source>
</evidence>
<comment type="caution">
    <text evidence="10">Lacks conserved residue(s) required for the propagation of feature annotation.</text>
</comment>
<feature type="region of interest" description="Interaction with substrate tRNA" evidence="10">
    <location>
        <begin position="232"/>
        <end position="237"/>
    </location>
</feature>
<feature type="site" description="Interaction with substrate tRNA" evidence="10">
    <location>
        <position position="93"/>
    </location>
</feature>
<name>U3U7A4_9GAMM</name>
<evidence type="ECO:0000256" key="11">
    <source>
        <dbReference type="RuleBase" id="RU003783"/>
    </source>
</evidence>
<dbReference type="Gene3D" id="1.10.20.140">
    <property type="match status" value="1"/>
</dbReference>
<comment type="cofactor">
    <cofactor evidence="1 10">
        <name>Mg(2+)</name>
        <dbReference type="ChEBI" id="CHEBI:18420"/>
    </cofactor>
</comment>
<keyword evidence="6 10" id="KW-0547">Nucleotide-binding</keyword>
<keyword evidence="4 10" id="KW-0808">Transferase</keyword>
<evidence type="ECO:0000256" key="3">
    <source>
        <dbReference type="ARBA" id="ARBA00005842"/>
    </source>
</evidence>
<evidence type="ECO:0000313" key="15">
    <source>
        <dbReference type="Proteomes" id="UP000016900"/>
    </source>
</evidence>
<dbReference type="Proteomes" id="UP000016900">
    <property type="component" value="Chromosome"/>
</dbReference>
<evidence type="ECO:0000256" key="7">
    <source>
        <dbReference type="ARBA" id="ARBA00022840"/>
    </source>
</evidence>
<keyword evidence="8 10" id="KW-0460">Magnesium</keyword>
<dbReference type="GO" id="GO:0005524">
    <property type="term" value="F:ATP binding"/>
    <property type="evidence" value="ECO:0007669"/>
    <property type="project" value="UniProtKB-UniRule"/>
</dbReference>
<evidence type="ECO:0000256" key="13">
    <source>
        <dbReference type="RuleBase" id="RU003785"/>
    </source>
</evidence>
<keyword evidence="5 10" id="KW-0819">tRNA processing</keyword>
<dbReference type="PATRIC" id="fig|1235990.3.peg.278"/>
<dbReference type="AlphaFoldDB" id="U3U7A4"/>
<comment type="catalytic activity">
    <reaction evidence="9 10 11">
        <text>adenosine(37) in tRNA + dimethylallyl diphosphate = N(6)-dimethylallyladenosine(37) in tRNA + diphosphate</text>
        <dbReference type="Rhea" id="RHEA:26482"/>
        <dbReference type="Rhea" id="RHEA-COMP:10162"/>
        <dbReference type="Rhea" id="RHEA-COMP:10375"/>
        <dbReference type="ChEBI" id="CHEBI:33019"/>
        <dbReference type="ChEBI" id="CHEBI:57623"/>
        <dbReference type="ChEBI" id="CHEBI:74411"/>
        <dbReference type="ChEBI" id="CHEBI:74415"/>
        <dbReference type="EC" id="2.5.1.75"/>
    </reaction>
</comment>
<evidence type="ECO:0000256" key="10">
    <source>
        <dbReference type="HAMAP-Rule" id="MF_00185"/>
    </source>
</evidence>
<feature type="region of interest" description="Interaction with substrate tRNA" evidence="10">
    <location>
        <begin position="151"/>
        <end position="155"/>
    </location>
</feature>
<evidence type="ECO:0000256" key="4">
    <source>
        <dbReference type="ARBA" id="ARBA00022679"/>
    </source>
</evidence>
<dbReference type="NCBIfam" id="TIGR00174">
    <property type="entry name" value="miaA"/>
    <property type="match status" value="1"/>
</dbReference>
<dbReference type="InterPro" id="IPR018022">
    <property type="entry name" value="IPT"/>
</dbReference>
<dbReference type="FunFam" id="1.10.20.140:FF:000001">
    <property type="entry name" value="tRNA dimethylallyltransferase"/>
    <property type="match status" value="1"/>
</dbReference>